<comment type="similarity">
    <text evidence="1">Belongs to the TRAFAC class TrmE-Era-EngA-EngB-Septin-like GTPase superfamily. Septin GTPase family.</text>
</comment>
<organism evidence="4 5">
    <name type="scientific">Paraphoma chrysanthemicola</name>
    <dbReference type="NCBI Taxonomy" id="798071"/>
    <lineage>
        <taxon>Eukaryota</taxon>
        <taxon>Fungi</taxon>
        <taxon>Dikarya</taxon>
        <taxon>Ascomycota</taxon>
        <taxon>Pezizomycotina</taxon>
        <taxon>Dothideomycetes</taxon>
        <taxon>Pleosporomycetidae</taxon>
        <taxon>Pleosporales</taxon>
        <taxon>Pleosporineae</taxon>
        <taxon>Phaeosphaeriaceae</taxon>
        <taxon>Paraphoma</taxon>
    </lineage>
</organism>
<feature type="region of interest" description="Disordered" evidence="2">
    <location>
        <begin position="579"/>
        <end position="622"/>
    </location>
</feature>
<evidence type="ECO:0000259" key="3">
    <source>
        <dbReference type="PROSITE" id="PS51719"/>
    </source>
</evidence>
<feature type="compositionally biased region" description="Polar residues" evidence="2">
    <location>
        <begin position="1"/>
        <end position="18"/>
    </location>
</feature>
<dbReference type="EMBL" id="JAGMVJ010000022">
    <property type="protein sequence ID" value="KAH7073336.1"/>
    <property type="molecule type" value="Genomic_DNA"/>
</dbReference>
<feature type="domain" description="Septin-type G" evidence="3">
    <location>
        <begin position="211"/>
        <end position="579"/>
    </location>
</feature>
<dbReference type="SUPFAM" id="SSF52540">
    <property type="entry name" value="P-loop containing nucleoside triphosphate hydrolases"/>
    <property type="match status" value="1"/>
</dbReference>
<proteinExistence type="inferred from homology"/>
<evidence type="ECO:0000256" key="1">
    <source>
        <dbReference type="RuleBase" id="RU004560"/>
    </source>
</evidence>
<evidence type="ECO:0000313" key="5">
    <source>
        <dbReference type="Proteomes" id="UP000813461"/>
    </source>
</evidence>
<comment type="caution">
    <text evidence="4">The sequence shown here is derived from an EMBL/GenBank/DDBJ whole genome shotgun (WGS) entry which is preliminary data.</text>
</comment>
<dbReference type="InterPro" id="IPR027417">
    <property type="entry name" value="P-loop_NTPase"/>
</dbReference>
<evidence type="ECO:0000313" key="4">
    <source>
        <dbReference type="EMBL" id="KAH7073336.1"/>
    </source>
</evidence>
<reference evidence="4" key="1">
    <citation type="journal article" date="2021" name="Nat. Commun.">
        <title>Genetic determinants of endophytism in the Arabidopsis root mycobiome.</title>
        <authorList>
            <person name="Mesny F."/>
            <person name="Miyauchi S."/>
            <person name="Thiergart T."/>
            <person name="Pickel B."/>
            <person name="Atanasova L."/>
            <person name="Karlsson M."/>
            <person name="Huettel B."/>
            <person name="Barry K.W."/>
            <person name="Haridas S."/>
            <person name="Chen C."/>
            <person name="Bauer D."/>
            <person name="Andreopoulos W."/>
            <person name="Pangilinan J."/>
            <person name="LaButti K."/>
            <person name="Riley R."/>
            <person name="Lipzen A."/>
            <person name="Clum A."/>
            <person name="Drula E."/>
            <person name="Henrissat B."/>
            <person name="Kohler A."/>
            <person name="Grigoriev I.V."/>
            <person name="Martin F.M."/>
            <person name="Hacquard S."/>
        </authorList>
    </citation>
    <scope>NUCLEOTIDE SEQUENCE</scope>
    <source>
        <strain evidence="4">MPI-SDFR-AT-0120</strain>
    </source>
</reference>
<dbReference type="Gene3D" id="3.40.50.300">
    <property type="entry name" value="P-loop containing nucleotide triphosphate hydrolases"/>
    <property type="match status" value="1"/>
</dbReference>
<feature type="compositionally biased region" description="Acidic residues" evidence="2">
    <location>
        <begin position="421"/>
        <end position="445"/>
    </location>
</feature>
<dbReference type="Proteomes" id="UP000813461">
    <property type="component" value="Unassembled WGS sequence"/>
</dbReference>
<dbReference type="Pfam" id="PF00735">
    <property type="entry name" value="Septin"/>
    <property type="match status" value="3"/>
</dbReference>
<feature type="compositionally biased region" description="Basic and acidic residues" evidence="2">
    <location>
        <begin position="446"/>
        <end position="461"/>
    </location>
</feature>
<dbReference type="PROSITE" id="PS51719">
    <property type="entry name" value="G_SEPTIN"/>
    <property type="match status" value="1"/>
</dbReference>
<keyword evidence="1" id="KW-0547">Nucleotide-binding</keyword>
<name>A0A8K0VTB8_9PLEO</name>
<gene>
    <name evidence="4" type="ORF">FB567DRAFT_454245</name>
</gene>
<sequence length="622" mass="68839">MDGTTPTKPRNYPNSSVKDGSPDPTALPTVAQPAGDQQRRTSFNFLRRKSSAETRSTSRSASGGKMSKKQKALAQEEALRRQREAAMLPKQPPRLPSHSALPQIESFGGEAYRPDSVAIVSNKVGNYGGNNYGGNYSHNFSRPSVEQHRMAPQSSLAVAPPPMPMPSSSPSYMDVDPYARTESMTHRGRYSYASSHVSTVNSPRRVRRRKDPTPFNILVIGTKGCGKSSFIDFLRTALALPKKKRPNTPSPPATAVAEDSSFTSEYLETEVDGERVGVTLWDSEGLEKNVVDFQLPIITSFLESKFEDTFGEEQKVVRAPGAKDTHIHCVFLILDPARLDSNIAEARKRSNVVKVGSAIFGGLDENLDLNVLRELQGKTTVIPVISKADTITGAHMRHLKKMVWDTIKRAKLDPLEALNLDLDEDDEDPDRLDERDEDDYNDSSDGEGKPDVLNKILERSSSEAARSIGSSNSSNSRSPPTSPPSAKKNHSRKPSAISASIQSEDAETPFLPLSIISPDPYEPEVIGRKFPWGFADPYNPEHCDFVRLRESVFSEWRSELREASREQWYEGWRTQRLEKGNSRRQVVTSDGPSMRQLSVPATNGRASSAGGREYRQHRSAGI</sequence>
<keyword evidence="5" id="KW-1185">Reference proteome</keyword>
<dbReference type="AlphaFoldDB" id="A0A8K0VTB8"/>
<feature type="region of interest" description="Disordered" evidence="2">
    <location>
        <begin position="1"/>
        <end position="81"/>
    </location>
</feature>
<dbReference type="GO" id="GO:0005525">
    <property type="term" value="F:GTP binding"/>
    <property type="evidence" value="ECO:0007669"/>
    <property type="project" value="UniProtKB-KW"/>
</dbReference>
<evidence type="ECO:0000256" key="2">
    <source>
        <dbReference type="SAM" id="MobiDB-lite"/>
    </source>
</evidence>
<protein>
    <recommendedName>
        <fullName evidence="3">Septin-type G domain-containing protein</fullName>
    </recommendedName>
</protein>
<feature type="region of interest" description="Disordered" evidence="2">
    <location>
        <begin position="420"/>
        <end position="504"/>
    </location>
</feature>
<dbReference type="InterPro" id="IPR030379">
    <property type="entry name" value="G_SEPTIN_dom"/>
</dbReference>
<accession>A0A8K0VTB8</accession>
<keyword evidence="1" id="KW-0342">GTP-binding</keyword>
<feature type="compositionally biased region" description="Low complexity" evidence="2">
    <location>
        <begin position="53"/>
        <end position="65"/>
    </location>
</feature>
<feature type="compositionally biased region" description="Polar residues" evidence="2">
    <location>
        <begin position="583"/>
        <end position="606"/>
    </location>
</feature>
<feature type="compositionally biased region" description="Low complexity" evidence="2">
    <location>
        <begin position="462"/>
        <end position="479"/>
    </location>
</feature>
<dbReference type="OrthoDB" id="5337438at2759"/>
<dbReference type="PANTHER" id="PTHR18884">
    <property type="entry name" value="SEPTIN"/>
    <property type="match status" value="1"/>
</dbReference>